<comment type="caution">
    <text evidence="1">The sequence shown here is derived from an EMBL/GenBank/DDBJ whole genome shotgun (WGS) entry which is preliminary data.</text>
</comment>
<gene>
    <name evidence="1" type="ORF">C8N46_102559</name>
</gene>
<sequence>MKRKVLYTVIASLIFFTACEESKAKNTVKNDEKTVEVTKNKAGEATAQNTVQESDGFKEVAPEKVPRTLLSALMKTYPDAYIQKISVNDDGVYRLDGSMESDGSKVRYYAKADGTWLVKDDKGNFVAKDNN</sequence>
<proteinExistence type="predicted"/>
<organism evidence="1 2">
    <name type="scientific">Kordia periserrulae</name>
    <dbReference type="NCBI Taxonomy" id="701523"/>
    <lineage>
        <taxon>Bacteria</taxon>
        <taxon>Pseudomonadati</taxon>
        <taxon>Bacteroidota</taxon>
        <taxon>Flavobacteriia</taxon>
        <taxon>Flavobacteriales</taxon>
        <taxon>Flavobacteriaceae</taxon>
        <taxon>Kordia</taxon>
    </lineage>
</organism>
<dbReference type="AlphaFoldDB" id="A0A2T6C4B0"/>
<dbReference type="RefSeq" id="WP_108114110.1">
    <property type="nucleotide sequence ID" value="NZ_QBKT01000002.1"/>
</dbReference>
<evidence type="ECO:0000313" key="1">
    <source>
        <dbReference type="EMBL" id="PTX63156.1"/>
    </source>
</evidence>
<accession>A0A2T6C4B0</accession>
<name>A0A2T6C4B0_9FLAO</name>
<protein>
    <submittedName>
        <fullName evidence="1">Uncharacterized protein</fullName>
    </submittedName>
</protein>
<reference evidence="1 2" key="1">
    <citation type="submission" date="2018-04" db="EMBL/GenBank/DDBJ databases">
        <title>Genomic Encyclopedia of Archaeal and Bacterial Type Strains, Phase II (KMG-II): from individual species to whole genera.</title>
        <authorList>
            <person name="Goeker M."/>
        </authorList>
    </citation>
    <scope>NUCLEOTIDE SEQUENCE [LARGE SCALE GENOMIC DNA]</scope>
    <source>
        <strain evidence="1 2">DSM 25731</strain>
    </source>
</reference>
<dbReference type="EMBL" id="QBKT01000002">
    <property type="protein sequence ID" value="PTX63156.1"/>
    <property type="molecule type" value="Genomic_DNA"/>
</dbReference>
<evidence type="ECO:0000313" key="2">
    <source>
        <dbReference type="Proteomes" id="UP000244090"/>
    </source>
</evidence>
<dbReference type="PROSITE" id="PS51257">
    <property type="entry name" value="PROKAR_LIPOPROTEIN"/>
    <property type="match status" value="1"/>
</dbReference>
<dbReference type="Proteomes" id="UP000244090">
    <property type="component" value="Unassembled WGS sequence"/>
</dbReference>
<dbReference type="SUPFAM" id="SSF160574">
    <property type="entry name" value="BT0923-like"/>
    <property type="match status" value="1"/>
</dbReference>
<keyword evidence="2" id="KW-1185">Reference proteome</keyword>